<evidence type="ECO:0000256" key="2">
    <source>
        <dbReference type="SAM" id="MobiDB-lite"/>
    </source>
</evidence>
<feature type="compositionally biased region" description="Low complexity" evidence="2">
    <location>
        <begin position="109"/>
        <end position="128"/>
    </location>
</feature>
<organism evidence="4 5">
    <name type="scientific">Seiridium unicorne</name>
    <dbReference type="NCBI Taxonomy" id="138068"/>
    <lineage>
        <taxon>Eukaryota</taxon>
        <taxon>Fungi</taxon>
        <taxon>Dikarya</taxon>
        <taxon>Ascomycota</taxon>
        <taxon>Pezizomycotina</taxon>
        <taxon>Sordariomycetes</taxon>
        <taxon>Xylariomycetidae</taxon>
        <taxon>Amphisphaeriales</taxon>
        <taxon>Sporocadaceae</taxon>
        <taxon>Seiridium</taxon>
    </lineage>
</organism>
<dbReference type="PANTHER" id="PTHR31836:SF28">
    <property type="entry name" value="SRCR DOMAIN-CONTAINING PROTEIN-RELATED"/>
    <property type="match status" value="1"/>
</dbReference>
<evidence type="ECO:0000256" key="3">
    <source>
        <dbReference type="SAM" id="SignalP"/>
    </source>
</evidence>
<dbReference type="EMBL" id="JARVKF010000414">
    <property type="protein sequence ID" value="KAK9415599.1"/>
    <property type="molecule type" value="Genomic_DNA"/>
</dbReference>
<feature type="region of interest" description="Disordered" evidence="2">
    <location>
        <begin position="101"/>
        <end position="181"/>
    </location>
</feature>
<dbReference type="CDD" id="cd22191">
    <property type="entry name" value="DPBB_RlpA_EXP_N-like"/>
    <property type="match status" value="1"/>
</dbReference>
<dbReference type="InterPro" id="IPR051477">
    <property type="entry name" value="Expansin_CellWall"/>
</dbReference>
<protein>
    <submittedName>
        <fullName evidence="4">RlpA-like protein double-psi beta-barrel domain-containing protein</fullName>
    </submittedName>
</protein>
<comment type="caution">
    <text evidence="4">The sequence shown here is derived from an EMBL/GenBank/DDBJ whole genome shotgun (WGS) entry which is preliminary data.</text>
</comment>
<accession>A0ABR2UM49</accession>
<reference evidence="4 5" key="1">
    <citation type="journal article" date="2024" name="J. Plant Pathol.">
        <title>Sequence and assembly of the genome of Seiridium unicorne, isolate CBS 538.82, causal agent of cypress canker disease.</title>
        <authorList>
            <person name="Scali E."/>
            <person name="Rocca G.D."/>
            <person name="Danti R."/>
            <person name="Garbelotto M."/>
            <person name="Barberini S."/>
            <person name="Baroncelli R."/>
            <person name="Emiliani G."/>
        </authorList>
    </citation>
    <scope>NUCLEOTIDE SEQUENCE [LARGE SCALE GENOMIC DNA]</scope>
    <source>
        <strain evidence="4 5">BM-138-508</strain>
    </source>
</reference>
<feature type="compositionally biased region" description="Low complexity" evidence="2">
    <location>
        <begin position="135"/>
        <end position="171"/>
    </location>
</feature>
<keyword evidence="5" id="KW-1185">Reference proteome</keyword>
<keyword evidence="1 3" id="KW-0732">Signal</keyword>
<dbReference type="Gene3D" id="2.40.40.10">
    <property type="entry name" value="RlpA-like domain"/>
    <property type="match status" value="1"/>
</dbReference>
<dbReference type="PANTHER" id="PTHR31836">
    <property type="match status" value="1"/>
</dbReference>
<evidence type="ECO:0000313" key="4">
    <source>
        <dbReference type="EMBL" id="KAK9415599.1"/>
    </source>
</evidence>
<proteinExistence type="predicted"/>
<sequence>MKSATIAVAVLASVAIAQPHGHARRHQHDRRDLVVEWVTVEETVTVEVDEATTQTFYPSKTPEVVATSSGSPGQFFEAASSSSSSSSPYSVAAPSTTLIAQPSTEKTIAPAPTTTSTTAPVVAPSSTTEISAPVETTTYAAPASSTTETSAPVETTTYAAPASSTTAASTGGSSGGSGTNVKSSDMTYYPIGLGSCGYDDAGLDMTKPVVAVDSKLWDSVSTATSYGLDQPAHPFCNQEVTIMYNGHNATGIVRDRCGGCVPNAVDVAEMIFDDLVGGTGAGRVSVEWFFNSGKW</sequence>
<dbReference type="InterPro" id="IPR036908">
    <property type="entry name" value="RlpA-like_sf"/>
</dbReference>
<name>A0ABR2UM49_9PEZI</name>
<evidence type="ECO:0000256" key="1">
    <source>
        <dbReference type="ARBA" id="ARBA00022729"/>
    </source>
</evidence>
<evidence type="ECO:0000313" key="5">
    <source>
        <dbReference type="Proteomes" id="UP001408356"/>
    </source>
</evidence>
<feature type="chain" id="PRO_5046345309" evidence="3">
    <location>
        <begin position="18"/>
        <end position="295"/>
    </location>
</feature>
<dbReference type="Proteomes" id="UP001408356">
    <property type="component" value="Unassembled WGS sequence"/>
</dbReference>
<dbReference type="SUPFAM" id="SSF50685">
    <property type="entry name" value="Barwin-like endoglucanases"/>
    <property type="match status" value="1"/>
</dbReference>
<gene>
    <name evidence="4" type="ORF">SUNI508_10258</name>
</gene>
<feature type="signal peptide" evidence="3">
    <location>
        <begin position="1"/>
        <end position="17"/>
    </location>
</feature>